<evidence type="ECO:0000259" key="4">
    <source>
        <dbReference type="PROSITE" id="PS51084"/>
    </source>
</evidence>
<reference evidence="5 6" key="1">
    <citation type="submission" date="2020-08" db="EMBL/GenBank/DDBJ databases">
        <title>Genomic Encyclopedia of Type Strains, Phase IV (KMG-IV): sequencing the most valuable type-strain genomes for metagenomic binning, comparative biology and taxonomic classification.</title>
        <authorList>
            <person name="Goeker M."/>
        </authorList>
    </citation>
    <scope>NUCLEOTIDE SEQUENCE [LARGE SCALE GENOMIC DNA]</scope>
    <source>
        <strain evidence="5 6">DSM 18233</strain>
    </source>
</reference>
<comment type="caution">
    <text evidence="5">The sequence shown here is derived from an EMBL/GenBank/DDBJ whole genome shotgun (WGS) entry which is preliminary data.</text>
</comment>
<gene>
    <name evidence="5" type="ORF">HNQ50_003893</name>
</gene>
<dbReference type="PANTHER" id="PTHR23089">
    <property type="entry name" value="HISTIDINE TRIAD HIT PROTEIN"/>
    <property type="match status" value="1"/>
</dbReference>
<dbReference type="GO" id="GO:0003824">
    <property type="term" value="F:catalytic activity"/>
    <property type="evidence" value="ECO:0007669"/>
    <property type="project" value="InterPro"/>
</dbReference>
<dbReference type="EMBL" id="JACHHN010000009">
    <property type="protein sequence ID" value="MBB5193139.1"/>
    <property type="molecule type" value="Genomic_DNA"/>
</dbReference>
<dbReference type="Gene3D" id="3.30.428.10">
    <property type="entry name" value="HIT-like"/>
    <property type="match status" value="1"/>
</dbReference>
<evidence type="ECO:0000313" key="5">
    <source>
        <dbReference type="EMBL" id="MBB5193139.1"/>
    </source>
</evidence>
<dbReference type="InterPro" id="IPR011146">
    <property type="entry name" value="HIT-like"/>
</dbReference>
<dbReference type="PROSITE" id="PS51084">
    <property type="entry name" value="HIT_2"/>
    <property type="match status" value="1"/>
</dbReference>
<dbReference type="PRINTS" id="PR00332">
    <property type="entry name" value="HISTRIAD"/>
</dbReference>
<evidence type="ECO:0000256" key="1">
    <source>
        <dbReference type="PIRSR" id="PIRSR601310-1"/>
    </source>
</evidence>
<evidence type="ECO:0000256" key="3">
    <source>
        <dbReference type="PROSITE-ProRule" id="PRU00464"/>
    </source>
</evidence>
<accession>A0A840RHN2</accession>
<dbReference type="RefSeq" id="WP_184102785.1">
    <property type="nucleotide sequence ID" value="NZ_JACHHN010000009.1"/>
</dbReference>
<keyword evidence="6" id="KW-1185">Reference proteome</keyword>
<dbReference type="Pfam" id="PF01230">
    <property type="entry name" value="HIT"/>
    <property type="match status" value="1"/>
</dbReference>
<feature type="domain" description="HIT" evidence="4">
    <location>
        <begin position="5"/>
        <end position="114"/>
    </location>
</feature>
<dbReference type="InterPro" id="IPR001310">
    <property type="entry name" value="Histidine_triad_HIT"/>
</dbReference>
<evidence type="ECO:0000256" key="2">
    <source>
        <dbReference type="PIRSR" id="PIRSR601310-3"/>
    </source>
</evidence>
<dbReference type="CDD" id="cd01276">
    <property type="entry name" value="PKCI_related"/>
    <property type="match status" value="1"/>
</dbReference>
<evidence type="ECO:0000313" key="6">
    <source>
        <dbReference type="Proteomes" id="UP000543030"/>
    </source>
</evidence>
<feature type="short sequence motif" description="Histidine triad motif" evidence="2 3">
    <location>
        <begin position="97"/>
        <end position="101"/>
    </location>
</feature>
<proteinExistence type="predicted"/>
<feature type="active site" description="Tele-AMP-histidine intermediate" evidence="1">
    <location>
        <position position="99"/>
    </location>
</feature>
<dbReference type="AlphaFoldDB" id="A0A840RHN2"/>
<organism evidence="5 6">
    <name type="scientific">Silvimonas terrae</name>
    <dbReference type="NCBI Taxonomy" id="300266"/>
    <lineage>
        <taxon>Bacteria</taxon>
        <taxon>Pseudomonadati</taxon>
        <taxon>Pseudomonadota</taxon>
        <taxon>Betaproteobacteria</taxon>
        <taxon>Neisseriales</taxon>
        <taxon>Chitinibacteraceae</taxon>
        <taxon>Silvimonas</taxon>
    </lineage>
</organism>
<name>A0A840RHN2_9NEIS</name>
<dbReference type="InterPro" id="IPR036265">
    <property type="entry name" value="HIT-like_sf"/>
</dbReference>
<dbReference type="SUPFAM" id="SSF54197">
    <property type="entry name" value="HIT-like"/>
    <property type="match status" value="1"/>
</dbReference>
<sequence length="118" mass="12745">MSDCLFCKLASGEIPSKQIYSDDDVVAFHDIHPVAPVHFLIVPKIHVDSLAHTGPEHQALLGKMLLLAPKLAAEQGLKEGFRTVINTGHGGGQTFFHLHVHVFGGETMSPDLAAIKTQ</sequence>
<protein>
    <submittedName>
        <fullName evidence="5">Histidine triad (HIT) family protein</fullName>
    </submittedName>
</protein>
<dbReference type="Proteomes" id="UP000543030">
    <property type="component" value="Unassembled WGS sequence"/>
</dbReference>